<evidence type="ECO:0000256" key="4">
    <source>
        <dbReference type="ARBA" id="ARBA00023125"/>
    </source>
</evidence>
<dbReference type="Pfam" id="PF05485">
    <property type="entry name" value="THAP"/>
    <property type="match status" value="1"/>
</dbReference>
<organism evidence="7 8">
    <name type="scientific">Macrostomum lignano</name>
    <dbReference type="NCBI Taxonomy" id="282301"/>
    <lineage>
        <taxon>Eukaryota</taxon>
        <taxon>Metazoa</taxon>
        <taxon>Spiralia</taxon>
        <taxon>Lophotrochozoa</taxon>
        <taxon>Platyhelminthes</taxon>
        <taxon>Rhabditophora</taxon>
        <taxon>Macrostomorpha</taxon>
        <taxon>Macrostomida</taxon>
        <taxon>Macrostomidae</taxon>
        <taxon>Macrostomum</taxon>
    </lineage>
</organism>
<feature type="domain" description="THAP-type" evidence="6">
    <location>
        <begin position="1"/>
        <end position="79"/>
    </location>
</feature>
<dbReference type="InterPro" id="IPR048365">
    <property type="entry name" value="TNP-like_RNaseH_N"/>
</dbReference>
<keyword evidence="2 5" id="KW-0863">Zinc-finger</keyword>
<dbReference type="Proteomes" id="UP000215902">
    <property type="component" value="Unassembled WGS sequence"/>
</dbReference>
<keyword evidence="1" id="KW-0479">Metal-binding</keyword>
<evidence type="ECO:0000256" key="1">
    <source>
        <dbReference type="ARBA" id="ARBA00022723"/>
    </source>
</evidence>
<dbReference type="GO" id="GO:0003677">
    <property type="term" value="F:DNA binding"/>
    <property type="evidence" value="ECO:0007669"/>
    <property type="project" value="UniProtKB-UniRule"/>
</dbReference>
<name>A0A267GL00_9PLAT</name>
<proteinExistence type="predicted"/>
<evidence type="ECO:0000259" key="6">
    <source>
        <dbReference type="PROSITE" id="PS50950"/>
    </source>
</evidence>
<evidence type="ECO:0000313" key="7">
    <source>
        <dbReference type="EMBL" id="PAA86097.1"/>
    </source>
</evidence>
<dbReference type="InterPro" id="IPR006612">
    <property type="entry name" value="THAP_Znf"/>
</dbReference>
<evidence type="ECO:0000313" key="8">
    <source>
        <dbReference type="Proteomes" id="UP000215902"/>
    </source>
</evidence>
<evidence type="ECO:0000256" key="2">
    <source>
        <dbReference type="ARBA" id="ARBA00022771"/>
    </source>
</evidence>
<keyword evidence="8" id="KW-1185">Reference proteome</keyword>
<evidence type="ECO:0000256" key="5">
    <source>
        <dbReference type="PROSITE-ProRule" id="PRU00309"/>
    </source>
</evidence>
<comment type="caution">
    <text evidence="7">The sequence shown here is derived from an EMBL/GenBank/DDBJ whole genome shotgun (WGS) entry which is preliminary data.</text>
</comment>
<dbReference type="EMBL" id="NIVC01000293">
    <property type="protein sequence ID" value="PAA86097.1"/>
    <property type="molecule type" value="Genomic_DNA"/>
</dbReference>
<keyword evidence="3" id="KW-0862">Zinc</keyword>
<accession>A0A267GL00</accession>
<dbReference type="PROSITE" id="PS50950">
    <property type="entry name" value="ZF_THAP"/>
    <property type="match status" value="1"/>
</dbReference>
<dbReference type="OrthoDB" id="7554768at2759"/>
<sequence length="650" mass="73293">MPRKCCIPLCKSNYDAGPKAVVYRFPSDKDEFRRWLGALPSQVKNVTRHMGICDKHWPHDAPRIKIKRFFRPVGPPSIFSLPTSSIRQTFPVTSRQSAHRGILCGQRNKLADEIDAFNAKDRIQNWETFISHIMQNLLPTMPGWLLQREESYVQLLSICQRNVEFSVTVDSNFKIAAFRRNTEVKTSDLLGFQNHLERFSQLEAIINRVKQTDLSIKDEISAHVKDLQSVCSDAGATKQQFLLRQLQLSTYESSSMRYTFEDILLSARMFFSGRAGYCAARGILTLPHPVTLKRYFGGLGTVGTDADCQKLVEAQLSAATQSQKCCSIIFDEVYVPPSLRLRGGHIIGYSEDDPAKLARTVLAIMVKPLMGAIPYVARLVPIYSLKPHFLYEQIARLISIIHNCGGVVISLICDNHFTNRNCFELFSPDPATPWKAANPADPTQPLFLLYDTVHLIKNIRNNWLTQSHGEIDFQLPGEHGSSRAKWSHIVDIEVRSRSHIIRPTTLTSVSCCPTPLERQKVSLVLDVFSEKTVAALQVVRHVDTANFVAKVVDFWKIVNVKTPDAHVLLNDIRRTPISSPDAANLHVLLNFASIIGRMAGGRGPCRPRSLTTETQKAVVQTSRGLVEMSQYLLSHFQFKYVMLGMNSIRH</sequence>
<dbReference type="AlphaFoldDB" id="A0A267GL00"/>
<dbReference type="SUPFAM" id="SSF57716">
    <property type="entry name" value="Glucocorticoid receptor-like (DNA-binding domain)"/>
    <property type="match status" value="1"/>
</dbReference>
<keyword evidence="4 5" id="KW-0238">DNA-binding</keyword>
<evidence type="ECO:0000256" key="3">
    <source>
        <dbReference type="ARBA" id="ARBA00022833"/>
    </source>
</evidence>
<dbReference type="GO" id="GO:0008270">
    <property type="term" value="F:zinc ion binding"/>
    <property type="evidence" value="ECO:0007669"/>
    <property type="project" value="UniProtKB-KW"/>
</dbReference>
<dbReference type="Pfam" id="PF21787">
    <property type="entry name" value="TNP-like_RNaseH_N"/>
    <property type="match status" value="1"/>
</dbReference>
<protein>
    <recommendedName>
        <fullName evidence="6">THAP-type domain-containing protein</fullName>
    </recommendedName>
</protein>
<reference evidence="7 8" key="1">
    <citation type="submission" date="2017-06" db="EMBL/GenBank/DDBJ databases">
        <title>A platform for efficient transgenesis in Macrostomum lignano, a flatworm model organism for stem cell research.</title>
        <authorList>
            <person name="Berezikov E."/>
        </authorList>
    </citation>
    <scope>NUCLEOTIDE SEQUENCE [LARGE SCALE GENOMIC DNA]</scope>
    <source>
        <strain evidence="7">DV1</strain>
        <tissue evidence="7">Whole organism</tissue>
    </source>
</reference>
<gene>
    <name evidence="7" type="ORF">BOX15_Mlig018626g1</name>
</gene>